<protein>
    <submittedName>
        <fullName evidence="1">Uncharacterized protein</fullName>
    </submittedName>
</protein>
<dbReference type="Proteomes" id="UP000769766">
    <property type="component" value="Unassembled WGS sequence"/>
</dbReference>
<evidence type="ECO:0000313" key="1">
    <source>
        <dbReference type="EMBL" id="MBI2875822.1"/>
    </source>
</evidence>
<sequence>MREGYEVYGLYLEDLREEIQQGQEVVLEVRDLNDISRKVVRARVKESAEGLPGAEQLWVRNAKDEITDQCWAIQVIEELPDDAFRPKRTAKREEIYR</sequence>
<accession>A0A932CMD2</accession>
<dbReference type="EMBL" id="JACPRF010000090">
    <property type="protein sequence ID" value="MBI2875822.1"/>
    <property type="molecule type" value="Genomic_DNA"/>
</dbReference>
<reference evidence="1" key="1">
    <citation type="submission" date="2020-07" db="EMBL/GenBank/DDBJ databases">
        <title>Huge and variable diversity of episymbiotic CPR bacteria and DPANN archaea in groundwater ecosystems.</title>
        <authorList>
            <person name="He C.Y."/>
            <person name="Keren R."/>
            <person name="Whittaker M."/>
            <person name="Farag I.F."/>
            <person name="Doudna J."/>
            <person name="Cate J.H.D."/>
            <person name="Banfield J.F."/>
        </authorList>
    </citation>
    <scope>NUCLEOTIDE SEQUENCE</scope>
    <source>
        <strain evidence="1">NC_groundwater_672_Ag_B-0.1um_62_36</strain>
    </source>
</reference>
<gene>
    <name evidence="1" type="ORF">HYY20_02955</name>
</gene>
<organism evidence="1 2">
    <name type="scientific">Tectimicrobiota bacterium</name>
    <dbReference type="NCBI Taxonomy" id="2528274"/>
    <lineage>
        <taxon>Bacteria</taxon>
        <taxon>Pseudomonadati</taxon>
        <taxon>Nitrospinota/Tectimicrobiota group</taxon>
        <taxon>Candidatus Tectimicrobiota</taxon>
    </lineage>
</organism>
<name>A0A932CMD2_UNCTE</name>
<dbReference type="AlphaFoldDB" id="A0A932CMD2"/>
<evidence type="ECO:0000313" key="2">
    <source>
        <dbReference type="Proteomes" id="UP000769766"/>
    </source>
</evidence>
<comment type="caution">
    <text evidence="1">The sequence shown here is derived from an EMBL/GenBank/DDBJ whole genome shotgun (WGS) entry which is preliminary data.</text>
</comment>
<proteinExistence type="predicted"/>